<dbReference type="Proteomes" id="UP001444661">
    <property type="component" value="Unassembled WGS sequence"/>
</dbReference>
<reference evidence="3 4" key="1">
    <citation type="submission" date="2023-01" db="EMBL/GenBank/DDBJ databases">
        <title>Analysis of 21 Apiospora genomes using comparative genomics revels a genus with tremendous synthesis potential of carbohydrate active enzymes and secondary metabolites.</title>
        <authorList>
            <person name="Sorensen T."/>
        </authorList>
    </citation>
    <scope>NUCLEOTIDE SEQUENCE [LARGE SCALE GENOMIC DNA]</scope>
    <source>
        <strain evidence="3 4">CBS 33761</strain>
    </source>
</reference>
<keyword evidence="2" id="KW-0472">Membrane</keyword>
<feature type="compositionally biased region" description="Low complexity" evidence="1">
    <location>
        <begin position="117"/>
        <end position="131"/>
    </location>
</feature>
<comment type="caution">
    <text evidence="3">The sequence shown here is derived from an EMBL/GenBank/DDBJ whole genome shotgun (WGS) entry which is preliminary data.</text>
</comment>
<name>A0ABR1TDB1_9PEZI</name>
<organism evidence="3 4">
    <name type="scientific">Apiospora rasikravindrae</name>
    <dbReference type="NCBI Taxonomy" id="990691"/>
    <lineage>
        <taxon>Eukaryota</taxon>
        <taxon>Fungi</taxon>
        <taxon>Dikarya</taxon>
        <taxon>Ascomycota</taxon>
        <taxon>Pezizomycotina</taxon>
        <taxon>Sordariomycetes</taxon>
        <taxon>Xylariomycetidae</taxon>
        <taxon>Amphisphaeriales</taxon>
        <taxon>Apiosporaceae</taxon>
        <taxon>Apiospora</taxon>
    </lineage>
</organism>
<proteinExistence type="predicted"/>
<evidence type="ECO:0000313" key="4">
    <source>
        <dbReference type="Proteomes" id="UP001444661"/>
    </source>
</evidence>
<evidence type="ECO:0000313" key="3">
    <source>
        <dbReference type="EMBL" id="KAK8044579.1"/>
    </source>
</evidence>
<gene>
    <name evidence="3" type="ORF">PG993_004603</name>
</gene>
<protein>
    <submittedName>
        <fullName evidence="3">Uncharacterized protein</fullName>
    </submittedName>
</protein>
<feature type="transmembrane region" description="Helical" evidence="2">
    <location>
        <begin position="186"/>
        <end position="215"/>
    </location>
</feature>
<dbReference type="EMBL" id="JAQQWK010000003">
    <property type="protein sequence ID" value="KAK8044579.1"/>
    <property type="molecule type" value="Genomic_DNA"/>
</dbReference>
<keyword evidence="4" id="KW-1185">Reference proteome</keyword>
<accession>A0ABR1TDB1</accession>
<feature type="region of interest" description="Disordered" evidence="1">
    <location>
        <begin position="112"/>
        <end position="131"/>
    </location>
</feature>
<sequence length="273" mass="29553">MAPHSEWASLLPLVFHLTDSYSAHHIVGDVSLRGKLRLGILPRLGILRNLARLLEYPFEFLDLATTGAVSQTVYDVNWGSVFPAANGAACSRLTSFLAARAGSVKHLPDFVKPPPCSTSQSTSTSKSSLKPDVVPMPWQNCEPPKTQSPPFRRYQVLTITQFRRASGQPSDAETHQSSVFATWRSALYAASLVVLAFCLIAMGGYGSAATLLLSLTTSAVAHFTRVKVVRPPGYMANNEGTNGCMLLAAHQNSNVWHLFCGDRGSSTRFSTSP</sequence>
<keyword evidence="2" id="KW-1133">Transmembrane helix</keyword>
<evidence type="ECO:0000256" key="2">
    <source>
        <dbReference type="SAM" id="Phobius"/>
    </source>
</evidence>
<evidence type="ECO:0000256" key="1">
    <source>
        <dbReference type="SAM" id="MobiDB-lite"/>
    </source>
</evidence>
<keyword evidence="2" id="KW-0812">Transmembrane</keyword>